<dbReference type="Gene3D" id="3.90.110.10">
    <property type="entry name" value="Lactate dehydrogenase/glycoside hydrolase, family 4, C-terminal"/>
    <property type="match status" value="1"/>
</dbReference>
<reference evidence="4" key="1">
    <citation type="journal article" date="2023" name="Insect Mol. Biol.">
        <title>Genome sequencing provides insights into the evolution of gene families encoding plant cell wall-degrading enzymes in longhorned beetles.</title>
        <authorList>
            <person name="Shin N.R."/>
            <person name="Okamura Y."/>
            <person name="Kirsch R."/>
            <person name="Pauchet Y."/>
        </authorList>
    </citation>
    <scope>NUCLEOTIDE SEQUENCE</scope>
    <source>
        <strain evidence="4">AMC_N1</strain>
    </source>
</reference>
<sequence length="150" mass="16315">MVPVIGGHTEDTIVPVLSKAKPCAEFTNEELESITVSIRKAHENILKLKPPESAPLSAAFASARFIISLIKAIRGYPDITECAYVYSKVHPQLKYMSTPLLLGPSGIAKNLGIPPLTDFEACLLDNVIPILSRDIKRGREICRSDGTTSL</sequence>
<name>A0AAV8Y922_9CUCU</name>
<comment type="caution">
    <text evidence="4">The sequence shown here is derived from an EMBL/GenBank/DDBJ whole genome shotgun (WGS) entry which is preliminary data.</text>
</comment>
<protein>
    <recommendedName>
        <fullName evidence="3">Lactate/malate dehydrogenase C-terminal domain-containing protein</fullName>
    </recommendedName>
</protein>
<dbReference type="InterPro" id="IPR022383">
    <property type="entry name" value="Lactate/malate_DH_C"/>
</dbReference>
<dbReference type="PANTHER" id="PTHR11540:SF16">
    <property type="entry name" value="MALATE DEHYDROGENASE, MITOCHONDRIAL"/>
    <property type="match status" value="1"/>
</dbReference>
<dbReference type="Proteomes" id="UP001162162">
    <property type="component" value="Unassembled WGS sequence"/>
</dbReference>
<dbReference type="GO" id="GO:0005739">
    <property type="term" value="C:mitochondrion"/>
    <property type="evidence" value="ECO:0007669"/>
    <property type="project" value="TreeGrafter"/>
</dbReference>
<dbReference type="Pfam" id="PF02866">
    <property type="entry name" value="Ldh_1_C"/>
    <property type="match status" value="1"/>
</dbReference>
<evidence type="ECO:0000256" key="2">
    <source>
        <dbReference type="ARBA" id="ARBA00023027"/>
    </source>
</evidence>
<feature type="domain" description="Lactate/malate dehydrogenase C-terminal" evidence="3">
    <location>
        <begin position="2"/>
        <end position="140"/>
    </location>
</feature>
<dbReference type="PANTHER" id="PTHR11540">
    <property type="entry name" value="MALATE AND LACTATE DEHYDROGENASE"/>
    <property type="match status" value="1"/>
</dbReference>
<evidence type="ECO:0000313" key="5">
    <source>
        <dbReference type="Proteomes" id="UP001162162"/>
    </source>
</evidence>
<dbReference type="GO" id="GO:0030060">
    <property type="term" value="F:L-malate dehydrogenase (NAD+) activity"/>
    <property type="evidence" value="ECO:0007669"/>
    <property type="project" value="TreeGrafter"/>
</dbReference>
<dbReference type="InterPro" id="IPR015955">
    <property type="entry name" value="Lactate_DH/Glyco_Ohase_4_C"/>
</dbReference>
<accession>A0AAV8Y922</accession>
<keyword evidence="5" id="KW-1185">Reference proteome</keyword>
<keyword evidence="2" id="KW-0520">NAD</keyword>
<dbReference type="SUPFAM" id="SSF56327">
    <property type="entry name" value="LDH C-terminal domain-like"/>
    <property type="match status" value="1"/>
</dbReference>
<evidence type="ECO:0000313" key="4">
    <source>
        <dbReference type="EMBL" id="KAJ8947962.1"/>
    </source>
</evidence>
<organism evidence="4 5">
    <name type="scientific">Aromia moschata</name>
    <dbReference type="NCBI Taxonomy" id="1265417"/>
    <lineage>
        <taxon>Eukaryota</taxon>
        <taxon>Metazoa</taxon>
        <taxon>Ecdysozoa</taxon>
        <taxon>Arthropoda</taxon>
        <taxon>Hexapoda</taxon>
        <taxon>Insecta</taxon>
        <taxon>Pterygota</taxon>
        <taxon>Neoptera</taxon>
        <taxon>Endopterygota</taxon>
        <taxon>Coleoptera</taxon>
        <taxon>Polyphaga</taxon>
        <taxon>Cucujiformia</taxon>
        <taxon>Chrysomeloidea</taxon>
        <taxon>Cerambycidae</taxon>
        <taxon>Cerambycinae</taxon>
        <taxon>Callichromatini</taxon>
        <taxon>Aromia</taxon>
    </lineage>
</organism>
<keyword evidence="1" id="KW-0560">Oxidoreductase</keyword>
<proteinExistence type="predicted"/>
<evidence type="ECO:0000259" key="3">
    <source>
        <dbReference type="Pfam" id="PF02866"/>
    </source>
</evidence>
<dbReference type="AlphaFoldDB" id="A0AAV8Y922"/>
<gene>
    <name evidence="4" type="ORF">NQ318_021060</name>
</gene>
<dbReference type="GO" id="GO:0006099">
    <property type="term" value="P:tricarboxylic acid cycle"/>
    <property type="evidence" value="ECO:0007669"/>
    <property type="project" value="TreeGrafter"/>
</dbReference>
<dbReference type="EMBL" id="JAPWTK010000147">
    <property type="protein sequence ID" value="KAJ8947962.1"/>
    <property type="molecule type" value="Genomic_DNA"/>
</dbReference>
<evidence type="ECO:0000256" key="1">
    <source>
        <dbReference type="ARBA" id="ARBA00023002"/>
    </source>
</evidence>